<protein>
    <submittedName>
        <fullName evidence="3">PilT/PilU family type 4a pilus ATPase</fullName>
    </submittedName>
</protein>
<name>A0A5Q2QDZ4_9GAMM</name>
<dbReference type="InterPro" id="IPR001482">
    <property type="entry name" value="T2SS/T4SS_dom"/>
</dbReference>
<comment type="similarity">
    <text evidence="1">Belongs to the GSP E family.</text>
</comment>
<evidence type="ECO:0000313" key="3">
    <source>
        <dbReference type="EMBL" id="QGG79235.1"/>
    </source>
</evidence>
<dbReference type="RefSeq" id="WP_153712739.1">
    <property type="nucleotide sequence ID" value="NZ_CP045871.1"/>
</dbReference>
<proteinExistence type="inferred from homology"/>
<dbReference type="Pfam" id="PF00437">
    <property type="entry name" value="T2SSE"/>
    <property type="match status" value="1"/>
</dbReference>
<dbReference type="InterPro" id="IPR027417">
    <property type="entry name" value="P-loop_NTPase"/>
</dbReference>
<sequence>MKTAFHQLLVEMGRLGASDLFLSVGAPPSLKINGRMVQVGDQVMQSPALLEMIHDVIPAPAKRRFEAEREANFAFAPDGLPRFRANAFFQRNTPSMVIRQIRADVPTRMELGLPPIIDELSLLKRGIVFVVGATGTGKSTTLASMVHQRNLFGSGHIITVEDPIEFTHKHGGCIVTQREVGVDTDSFEAALTNTLRQAPDCIVIGEIRSKETMQQAITFAETGHLCLATLHANNANQAIERILHFFPSDEHDRIRLDLSLNLKAIVAQQLMPNVNRNGMALACEVLLNSPLVSEKIRTNEIHVLKAIMAKGGNEGMQTFDQSLFQLYRDQRISYESALSHADSVNDLRLKIKLSRGSAPTGEGEFARAGLKD</sequence>
<dbReference type="NCBIfam" id="TIGR01420">
    <property type="entry name" value="pilT_fam"/>
    <property type="match status" value="1"/>
</dbReference>
<dbReference type="Gene3D" id="3.30.450.90">
    <property type="match status" value="1"/>
</dbReference>
<dbReference type="OrthoDB" id="9776961at2"/>
<dbReference type="InterPro" id="IPR006321">
    <property type="entry name" value="PilT/PilU"/>
</dbReference>
<dbReference type="InterPro" id="IPR050921">
    <property type="entry name" value="T4SS_GSP_E_ATPase"/>
</dbReference>
<dbReference type="PANTHER" id="PTHR30486">
    <property type="entry name" value="TWITCHING MOTILITY PROTEIN PILT"/>
    <property type="match status" value="1"/>
</dbReference>
<evidence type="ECO:0000259" key="2">
    <source>
        <dbReference type="Pfam" id="PF00437"/>
    </source>
</evidence>
<organism evidence="3 4">
    <name type="scientific">Litorivicinus lipolyticus</name>
    <dbReference type="NCBI Taxonomy" id="418701"/>
    <lineage>
        <taxon>Bacteria</taxon>
        <taxon>Pseudomonadati</taxon>
        <taxon>Pseudomonadota</taxon>
        <taxon>Gammaproteobacteria</taxon>
        <taxon>Oceanospirillales</taxon>
        <taxon>Litorivicinaceae</taxon>
        <taxon>Litorivicinus</taxon>
    </lineage>
</organism>
<dbReference type="EMBL" id="CP045871">
    <property type="protein sequence ID" value="QGG79235.1"/>
    <property type="molecule type" value="Genomic_DNA"/>
</dbReference>
<gene>
    <name evidence="3" type="ORF">GH975_01125</name>
</gene>
<reference evidence="3 4" key="1">
    <citation type="submission" date="2019-11" db="EMBL/GenBank/DDBJ databases">
        <authorList>
            <person name="Khan S.A."/>
            <person name="Jeon C.O."/>
            <person name="Chun B.H."/>
        </authorList>
    </citation>
    <scope>NUCLEOTIDE SEQUENCE [LARGE SCALE GENOMIC DNA]</scope>
    <source>
        <strain evidence="3 4">IMCC 1097</strain>
    </source>
</reference>
<dbReference type="PANTHER" id="PTHR30486:SF12">
    <property type="entry name" value="TYPE IV PILUS ATPASE PILU"/>
    <property type="match status" value="1"/>
</dbReference>
<dbReference type="Gene3D" id="3.40.50.300">
    <property type="entry name" value="P-loop containing nucleotide triphosphate hydrolases"/>
    <property type="match status" value="1"/>
</dbReference>
<dbReference type="GO" id="GO:0016887">
    <property type="term" value="F:ATP hydrolysis activity"/>
    <property type="evidence" value="ECO:0007669"/>
    <property type="project" value="InterPro"/>
</dbReference>
<dbReference type="GO" id="GO:0005524">
    <property type="term" value="F:ATP binding"/>
    <property type="evidence" value="ECO:0007669"/>
    <property type="project" value="InterPro"/>
</dbReference>
<dbReference type="CDD" id="cd01131">
    <property type="entry name" value="PilT"/>
    <property type="match status" value="1"/>
</dbReference>
<dbReference type="Proteomes" id="UP000388235">
    <property type="component" value="Chromosome"/>
</dbReference>
<accession>A0A5Q2QDZ4</accession>
<keyword evidence="4" id="KW-1185">Reference proteome</keyword>
<dbReference type="SUPFAM" id="SSF52540">
    <property type="entry name" value="P-loop containing nucleoside triphosphate hydrolases"/>
    <property type="match status" value="1"/>
</dbReference>
<dbReference type="KEGG" id="llp:GH975_01125"/>
<evidence type="ECO:0000313" key="4">
    <source>
        <dbReference type="Proteomes" id="UP000388235"/>
    </source>
</evidence>
<evidence type="ECO:0000256" key="1">
    <source>
        <dbReference type="ARBA" id="ARBA00006611"/>
    </source>
</evidence>
<dbReference type="AlphaFoldDB" id="A0A5Q2QDZ4"/>
<feature type="domain" description="Bacterial type II secretion system protein E" evidence="2">
    <location>
        <begin position="123"/>
        <end position="276"/>
    </location>
</feature>